<feature type="signal peptide" evidence="4">
    <location>
        <begin position="1"/>
        <end position="20"/>
    </location>
</feature>
<dbReference type="PANTHER" id="PTHR44858">
    <property type="entry name" value="TETRATRICOPEPTIDE REPEAT PROTEIN 6"/>
    <property type="match status" value="1"/>
</dbReference>
<dbReference type="SMART" id="SM00028">
    <property type="entry name" value="TPR"/>
    <property type="match status" value="9"/>
</dbReference>
<feature type="repeat" description="TPR" evidence="3">
    <location>
        <begin position="568"/>
        <end position="601"/>
    </location>
</feature>
<dbReference type="Proteomes" id="UP000184212">
    <property type="component" value="Unassembled WGS sequence"/>
</dbReference>
<dbReference type="AlphaFoldDB" id="A0A1M5VK21"/>
<reference evidence="5 6" key="1">
    <citation type="submission" date="2016-11" db="EMBL/GenBank/DDBJ databases">
        <authorList>
            <person name="Jaros S."/>
            <person name="Januszkiewicz K."/>
            <person name="Wedrychowicz H."/>
        </authorList>
    </citation>
    <scope>NUCLEOTIDE SEQUENCE [LARGE SCALE GENOMIC DNA]</scope>
    <source>
        <strain evidence="5 6">DSM 24574</strain>
    </source>
</reference>
<keyword evidence="2 3" id="KW-0802">TPR repeat</keyword>
<organism evidence="5 6">
    <name type="scientific">Chryseolinea serpens</name>
    <dbReference type="NCBI Taxonomy" id="947013"/>
    <lineage>
        <taxon>Bacteria</taxon>
        <taxon>Pseudomonadati</taxon>
        <taxon>Bacteroidota</taxon>
        <taxon>Cytophagia</taxon>
        <taxon>Cytophagales</taxon>
        <taxon>Fulvivirgaceae</taxon>
        <taxon>Chryseolinea</taxon>
    </lineage>
</organism>
<dbReference type="Pfam" id="PF13432">
    <property type="entry name" value="TPR_16"/>
    <property type="match status" value="2"/>
</dbReference>
<keyword evidence="6" id="KW-1185">Reference proteome</keyword>
<evidence type="ECO:0000256" key="3">
    <source>
        <dbReference type="PROSITE-ProRule" id="PRU00339"/>
    </source>
</evidence>
<dbReference type="PANTHER" id="PTHR44858:SF1">
    <property type="entry name" value="UDP-N-ACETYLGLUCOSAMINE--PEPTIDE N-ACETYLGLUCOSAMINYLTRANSFERASE SPINDLY-RELATED"/>
    <property type="match status" value="1"/>
</dbReference>
<feature type="repeat" description="TPR" evidence="3">
    <location>
        <begin position="392"/>
        <end position="425"/>
    </location>
</feature>
<dbReference type="Gene3D" id="1.25.40.10">
    <property type="entry name" value="Tetratricopeptide repeat domain"/>
    <property type="match status" value="5"/>
</dbReference>
<evidence type="ECO:0000256" key="4">
    <source>
        <dbReference type="SAM" id="SignalP"/>
    </source>
</evidence>
<evidence type="ECO:0000313" key="5">
    <source>
        <dbReference type="EMBL" id="SHH75599.1"/>
    </source>
</evidence>
<dbReference type="PROSITE" id="PS50005">
    <property type="entry name" value="TPR"/>
    <property type="match status" value="2"/>
</dbReference>
<evidence type="ECO:0000256" key="2">
    <source>
        <dbReference type="ARBA" id="ARBA00022803"/>
    </source>
</evidence>
<accession>A0A1M5VK21</accession>
<evidence type="ECO:0000313" key="6">
    <source>
        <dbReference type="Proteomes" id="UP000184212"/>
    </source>
</evidence>
<dbReference type="SUPFAM" id="SSF48452">
    <property type="entry name" value="TPR-like"/>
    <property type="match status" value="2"/>
</dbReference>
<feature type="chain" id="PRO_5013087497" evidence="4">
    <location>
        <begin position="21"/>
        <end position="645"/>
    </location>
</feature>
<dbReference type="InterPro" id="IPR019734">
    <property type="entry name" value="TPR_rpt"/>
</dbReference>
<keyword evidence="1" id="KW-0677">Repeat</keyword>
<dbReference type="OrthoDB" id="9785181at2"/>
<dbReference type="STRING" id="947013.SAMN04488109_5169"/>
<name>A0A1M5VK21_9BACT</name>
<dbReference type="Pfam" id="PF13174">
    <property type="entry name" value="TPR_6"/>
    <property type="match status" value="1"/>
</dbReference>
<gene>
    <name evidence="5" type="ORF">SAMN04488109_5169</name>
</gene>
<protein>
    <submittedName>
        <fullName evidence="5">Tetratricopeptide repeat-containing protein</fullName>
    </submittedName>
</protein>
<sequence length="645" mass="73721">MAFRLLLCCFLTGVMISAHAQSDLVTESILDYFSSTSRLREYENITVEWKMDGPTQVQFNEGLNNLFENNPSLAEVNFSSVIGKDSLLWQAYYYRGICYKQLDKRKKARSDLKRAMQQHGPFFEGFVEMGKVEQLERNDAEAQKNFNKAARLAPSRAVIYYLQANLELDMAQRKEALKDYATCLEKDSLFSDARIHLGLIKVATDHKSETALPHLDKVLQYDSLNRHALMFRSMISADKRQNLADLNTAVRVDPANITVRYLRGLVFTQQGNYDRAFPDFNKVIEGTFASDNNFQGRQTWIDKKIDIQNAGAYTVRRVYGLPEKEAEKIKKAFCLLVLGSDAEALATLEQTKLKNYEPLCLFLRGVASEHMGKHIDALQFYNQALARDNEILDAHKKRGIYEQEMKEWDKSIADFTDVLRLNPETFIAYKWRGVSHYNSGKYEKAIADYTQYLKRDSTDDETIGYRAVAYEHTGQYLESCVDYADSKNRHVLVLTKLDRALDSLLILKDTAKAYYYADRITRNIRYFTEGYVIKFRVMMKKGDWAGIEKEVYDAANNFRQGLNKADQSYVLTVAGAASSRNKRYDDAIAMFTEAIKVDKENAWALLERGKAWQAMGKKSKASSDWKKAQALGHPEAGGLLNGIGD</sequence>
<dbReference type="InterPro" id="IPR050498">
    <property type="entry name" value="Ycf3"/>
</dbReference>
<proteinExistence type="predicted"/>
<keyword evidence="4" id="KW-0732">Signal</keyword>
<evidence type="ECO:0000256" key="1">
    <source>
        <dbReference type="ARBA" id="ARBA00022737"/>
    </source>
</evidence>
<dbReference type="EMBL" id="FQWQ01000004">
    <property type="protein sequence ID" value="SHH75599.1"/>
    <property type="molecule type" value="Genomic_DNA"/>
</dbReference>
<dbReference type="InterPro" id="IPR011990">
    <property type="entry name" value="TPR-like_helical_dom_sf"/>
</dbReference>